<dbReference type="GO" id="GO:0036220">
    <property type="term" value="F:ITP diphosphatase activity"/>
    <property type="evidence" value="ECO:0007669"/>
    <property type="project" value="UniProtKB-UniRule"/>
</dbReference>
<reference evidence="14" key="1">
    <citation type="submission" date="2021-06" db="EMBL/GenBank/DDBJ databases">
        <authorList>
            <person name="Kallberg Y."/>
            <person name="Tangrot J."/>
            <person name="Rosling A."/>
        </authorList>
    </citation>
    <scope>NUCLEOTIDE SEQUENCE</scope>
    <source>
        <strain evidence="14">AZ414A</strain>
    </source>
</reference>
<feature type="region of interest" description="Disordered" evidence="13">
    <location>
        <begin position="193"/>
        <end position="230"/>
    </location>
</feature>
<feature type="binding site" evidence="12">
    <location>
        <position position="38"/>
    </location>
    <ligand>
        <name>Mg(2+)</name>
        <dbReference type="ChEBI" id="CHEBI:18420"/>
    </ligand>
</feature>
<comment type="function">
    <text evidence="12">Pyrophosphatase that hydrolyzes non-canonical purine nucleotides such as inosine triphosphate (ITP), deoxyinosine triphosphate (dITP) or xanthosine 5'-triphosphate (XTP) to their respective monophosphate derivatives. The enzyme does not distinguish between the deoxy- and ribose forms. Probably excludes non-canonical purines from RNA and DNA precursor pools, thus preventing their incorporation into RNA and DNA and avoiding chromosomal lesions.</text>
</comment>
<keyword evidence="7 12" id="KW-0546">Nucleotide metabolism</keyword>
<evidence type="ECO:0000256" key="12">
    <source>
        <dbReference type="HAMAP-Rule" id="MF_03148"/>
    </source>
</evidence>
<keyword evidence="12" id="KW-0464">Manganese</keyword>
<dbReference type="EC" id="3.6.1.66" evidence="12"/>
<feature type="binding site" evidence="12">
    <location>
        <begin position="10"/>
        <end position="15"/>
    </location>
    <ligand>
        <name>ITP</name>
        <dbReference type="ChEBI" id="CHEBI:61402"/>
    </ligand>
</feature>
<dbReference type="FunFam" id="3.90.950.10:FF:000003">
    <property type="entry name" value="Inosine triphosphate pyrophosphatase"/>
    <property type="match status" value="1"/>
</dbReference>
<comment type="catalytic activity">
    <reaction evidence="10">
        <text>dITP + H2O = dIMP + diphosphate + H(+)</text>
        <dbReference type="Rhea" id="RHEA:28342"/>
        <dbReference type="ChEBI" id="CHEBI:15377"/>
        <dbReference type="ChEBI" id="CHEBI:15378"/>
        <dbReference type="ChEBI" id="CHEBI:33019"/>
        <dbReference type="ChEBI" id="CHEBI:61194"/>
        <dbReference type="ChEBI" id="CHEBI:61382"/>
        <dbReference type="EC" id="3.6.1.66"/>
    </reaction>
    <physiologicalReaction direction="left-to-right" evidence="10">
        <dbReference type="Rhea" id="RHEA:28343"/>
    </physiologicalReaction>
</comment>
<dbReference type="Gene3D" id="3.90.950.10">
    <property type="match status" value="1"/>
</dbReference>
<feature type="binding site" evidence="12">
    <location>
        <begin position="133"/>
        <end position="136"/>
    </location>
    <ligand>
        <name>ITP</name>
        <dbReference type="ChEBI" id="CHEBI:61402"/>
    </ligand>
</feature>
<dbReference type="GO" id="GO:0000166">
    <property type="term" value="F:nucleotide binding"/>
    <property type="evidence" value="ECO:0007669"/>
    <property type="project" value="UniProtKB-KW"/>
</dbReference>
<dbReference type="OrthoDB" id="6288734at2759"/>
<dbReference type="SUPFAM" id="SSF52972">
    <property type="entry name" value="ITPase-like"/>
    <property type="match status" value="1"/>
</dbReference>
<feature type="binding site" evidence="12">
    <location>
        <begin position="57"/>
        <end position="58"/>
    </location>
    <ligand>
        <name>ITP</name>
        <dbReference type="ChEBI" id="CHEBI:61402"/>
    </ligand>
</feature>
<evidence type="ECO:0000313" key="15">
    <source>
        <dbReference type="Proteomes" id="UP000789706"/>
    </source>
</evidence>
<evidence type="ECO:0000256" key="2">
    <source>
        <dbReference type="ARBA" id="ARBA00022490"/>
    </source>
</evidence>
<comment type="caution">
    <text evidence="12">Lacks conserved residue(s) required for the propagation of feature annotation.</text>
</comment>
<evidence type="ECO:0000256" key="3">
    <source>
        <dbReference type="ARBA" id="ARBA00022723"/>
    </source>
</evidence>
<keyword evidence="6 12" id="KW-0460">Magnesium</keyword>
<evidence type="ECO:0000256" key="13">
    <source>
        <dbReference type="SAM" id="MobiDB-lite"/>
    </source>
</evidence>
<dbReference type="GO" id="GO:0009117">
    <property type="term" value="P:nucleotide metabolic process"/>
    <property type="evidence" value="ECO:0007669"/>
    <property type="project" value="UniProtKB-KW"/>
</dbReference>
<evidence type="ECO:0000256" key="4">
    <source>
        <dbReference type="ARBA" id="ARBA00022741"/>
    </source>
</evidence>
<dbReference type="AlphaFoldDB" id="A0A9N8Z775"/>
<proteinExistence type="inferred from homology"/>
<dbReference type="GO" id="GO:0005634">
    <property type="term" value="C:nucleus"/>
    <property type="evidence" value="ECO:0007669"/>
    <property type="project" value="UniProtKB-SubCell"/>
</dbReference>
<dbReference type="PANTHER" id="PTHR11067:SF9">
    <property type="entry name" value="INOSINE TRIPHOSPHATE PYROPHOSPHATASE"/>
    <property type="match status" value="1"/>
</dbReference>
<dbReference type="GO" id="GO:0009204">
    <property type="term" value="P:deoxyribonucleoside triphosphate catabolic process"/>
    <property type="evidence" value="ECO:0007669"/>
    <property type="project" value="UniProtKB-UniRule"/>
</dbReference>
<accession>A0A9N8Z775</accession>
<dbReference type="InterPro" id="IPR029001">
    <property type="entry name" value="ITPase-like_fam"/>
</dbReference>
<protein>
    <recommendedName>
        <fullName evidence="12">Inosine triphosphate pyrophosphatase</fullName>
        <shortName evidence="12">ITPase</shortName>
        <shortName evidence="12">Inosine triphosphatase</shortName>
        <ecNumber evidence="12">3.6.1.66</ecNumber>
    </recommendedName>
    <alternativeName>
        <fullName evidence="12">Non-canonical purine NTP pyrophosphatase</fullName>
    </alternativeName>
    <alternativeName>
        <fullName evidence="12">Non-standard purine NTP pyrophosphatase</fullName>
    </alternativeName>
    <alternativeName>
        <fullName evidence="12">Nucleoside-triphosphate diphosphatase</fullName>
    </alternativeName>
    <alternativeName>
        <fullName evidence="12">Nucleoside-triphosphate pyrophosphatase</fullName>
        <shortName evidence="12">NTPase</shortName>
    </alternativeName>
    <alternativeName>
        <fullName evidence="12">XTP/dITP diphosphatase</fullName>
    </alternativeName>
</protein>
<feature type="binding site" evidence="12">
    <location>
        <position position="57"/>
    </location>
    <ligand>
        <name>Mg(2+)</name>
        <dbReference type="ChEBI" id="CHEBI:18420"/>
    </ligand>
</feature>
<comment type="catalytic activity">
    <reaction evidence="12">
        <text>XTP + H2O = XMP + diphosphate + H(+)</text>
        <dbReference type="Rhea" id="RHEA:28610"/>
        <dbReference type="ChEBI" id="CHEBI:15377"/>
        <dbReference type="ChEBI" id="CHEBI:15378"/>
        <dbReference type="ChEBI" id="CHEBI:33019"/>
        <dbReference type="ChEBI" id="CHEBI:57464"/>
        <dbReference type="ChEBI" id="CHEBI:61314"/>
        <dbReference type="EC" id="3.6.1.66"/>
    </reaction>
</comment>
<evidence type="ECO:0000256" key="1">
    <source>
        <dbReference type="ARBA" id="ARBA00008023"/>
    </source>
</evidence>
<comment type="catalytic activity">
    <reaction evidence="11">
        <text>N(6)-hydroxy-dATP + H2O = N(6)-hydroxy-dAMP + diphosphate + H(+)</text>
        <dbReference type="Rhea" id="RHEA:83971"/>
        <dbReference type="ChEBI" id="CHEBI:15377"/>
        <dbReference type="ChEBI" id="CHEBI:15378"/>
        <dbReference type="ChEBI" id="CHEBI:33019"/>
        <dbReference type="ChEBI" id="CHEBI:233529"/>
        <dbReference type="ChEBI" id="CHEBI:233530"/>
    </reaction>
    <physiologicalReaction direction="left-to-right" evidence="11">
        <dbReference type="Rhea" id="RHEA:83972"/>
    </physiologicalReaction>
</comment>
<dbReference type="Proteomes" id="UP000789706">
    <property type="component" value="Unassembled WGS sequence"/>
</dbReference>
<organism evidence="14 15">
    <name type="scientific">Diversispora eburnea</name>
    <dbReference type="NCBI Taxonomy" id="1213867"/>
    <lineage>
        <taxon>Eukaryota</taxon>
        <taxon>Fungi</taxon>
        <taxon>Fungi incertae sedis</taxon>
        <taxon>Mucoromycota</taxon>
        <taxon>Glomeromycotina</taxon>
        <taxon>Glomeromycetes</taxon>
        <taxon>Diversisporales</taxon>
        <taxon>Diversisporaceae</taxon>
        <taxon>Diversispora</taxon>
    </lineage>
</organism>
<keyword evidence="4 12" id="KW-0547">Nucleotide-binding</keyword>
<dbReference type="GO" id="GO:0005737">
    <property type="term" value="C:cytoplasm"/>
    <property type="evidence" value="ECO:0007669"/>
    <property type="project" value="UniProtKB-SubCell"/>
</dbReference>
<evidence type="ECO:0000256" key="7">
    <source>
        <dbReference type="ARBA" id="ARBA00023080"/>
    </source>
</evidence>
<evidence type="ECO:0000313" key="14">
    <source>
        <dbReference type="EMBL" id="CAG8478128.1"/>
    </source>
</evidence>
<dbReference type="EMBL" id="CAJVPK010000225">
    <property type="protein sequence ID" value="CAG8478128.1"/>
    <property type="molecule type" value="Genomic_DNA"/>
</dbReference>
<name>A0A9N8Z775_9GLOM</name>
<keyword evidence="12" id="KW-0539">Nucleus</keyword>
<dbReference type="HAMAP" id="MF_03148">
    <property type="entry name" value="HAM1_NTPase"/>
    <property type="match status" value="1"/>
</dbReference>
<evidence type="ECO:0000256" key="6">
    <source>
        <dbReference type="ARBA" id="ARBA00022842"/>
    </source>
</evidence>
<feature type="binding site" evidence="12">
    <location>
        <position position="50"/>
    </location>
    <ligand>
        <name>ITP</name>
        <dbReference type="ChEBI" id="CHEBI:61402"/>
    </ligand>
</feature>
<comment type="catalytic activity">
    <reaction evidence="9">
        <text>ITP + H2O = IMP + diphosphate + H(+)</text>
        <dbReference type="Rhea" id="RHEA:29399"/>
        <dbReference type="ChEBI" id="CHEBI:15377"/>
        <dbReference type="ChEBI" id="CHEBI:15378"/>
        <dbReference type="ChEBI" id="CHEBI:33019"/>
        <dbReference type="ChEBI" id="CHEBI:58053"/>
        <dbReference type="ChEBI" id="CHEBI:61402"/>
        <dbReference type="EC" id="3.6.1.66"/>
    </reaction>
    <physiologicalReaction direction="left-to-right" evidence="9">
        <dbReference type="Rhea" id="RHEA:29400"/>
    </physiologicalReaction>
</comment>
<dbReference type="GO" id="GO:0035870">
    <property type="term" value="F:dITP diphosphatase activity"/>
    <property type="evidence" value="ECO:0007669"/>
    <property type="project" value="UniProtKB-UniRule"/>
</dbReference>
<keyword evidence="5 12" id="KW-0378">Hydrolase</keyword>
<evidence type="ECO:0000256" key="11">
    <source>
        <dbReference type="ARBA" id="ARBA00093271"/>
    </source>
</evidence>
<comment type="subunit">
    <text evidence="12">Homodimer.</text>
</comment>
<comment type="subcellular location">
    <subcellularLocation>
        <location evidence="12">Cytoplasm</location>
    </subcellularLocation>
    <subcellularLocation>
        <location evidence="12">Nucleus</location>
    </subcellularLocation>
</comment>
<gene>
    <name evidence="14" type="ORF">DEBURN_LOCUS3507</name>
</gene>
<evidence type="ECO:0000256" key="10">
    <source>
        <dbReference type="ARBA" id="ARBA00093255"/>
    </source>
</evidence>
<evidence type="ECO:0000256" key="9">
    <source>
        <dbReference type="ARBA" id="ARBA00093218"/>
    </source>
</evidence>
<keyword evidence="3 12" id="KW-0479">Metal-binding</keyword>
<comment type="function">
    <text evidence="8">Pyrophosphatase that hydrolyzes the non-canonical purine nucleotides inosine triphosphate (ITP), deoxyinosine triphosphate (dITP) as well as 2'-deoxy-N-6-hydroxylaminopurine triphosphate (dHAPTP) and xanthosine 5'-triphosphate (XTP) to their respective monophosphate derivatives. The enzyme does not distinguish between the deoxy- and ribose forms. Probably excludes non-canonical purines from RNA and DNA precursor pools, thus preventing their incorporation into RNA and DNA and avoiding chromosomal lesions.</text>
</comment>
<evidence type="ECO:0000256" key="5">
    <source>
        <dbReference type="ARBA" id="ARBA00022801"/>
    </source>
</evidence>
<comment type="similarity">
    <text evidence="1 12">Belongs to the HAM1 NTPase family.</text>
</comment>
<dbReference type="InterPro" id="IPR027502">
    <property type="entry name" value="ITPase"/>
</dbReference>
<keyword evidence="2 12" id="KW-0963">Cytoplasm</keyword>
<dbReference type="GO" id="GO:0046872">
    <property type="term" value="F:metal ion binding"/>
    <property type="evidence" value="ECO:0007669"/>
    <property type="project" value="UniProtKB-KW"/>
</dbReference>
<dbReference type="PANTHER" id="PTHR11067">
    <property type="entry name" value="INOSINE TRIPHOSPHATE PYROPHOSPHATASE/HAM1 PROTEIN"/>
    <property type="match status" value="1"/>
</dbReference>
<evidence type="ECO:0000256" key="8">
    <source>
        <dbReference type="ARBA" id="ARBA00054940"/>
    </source>
</evidence>
<keyword evidence="15" id="KW-1185">Reference proteome</keyword>
<comment type="cofactor">
    <cofactor evidence="12">
        <name>Mg(2+)</name>
        <dbReference type="ChEBI" id="CHEBI:18420"/>
    </cofactor>
    <cofactor evidence="12">
        <name>Mn(2+)</name>
        <dbReference type="ChEBI" id="CHEBI:29035"/>
    </cofactor>
    <text evidence="12">Binds 1 divalent metal cation per subunit; can use either Mg(2+) or Mn(2+).</text>
</comment>
<dbReference type="GO" id="GO:0036222">
    <property type="term" value="F:XTP diphosphatase activity"/>
    <property type="evidence" value="ECO:0007669"/>
    <property type="project" value="UniProtKB-UniRule"/>
</dbReference>
<dbReference type="InterPro" id="IPR002637">
    <property type="entry name" value="RdgB/HAM1"/>
</dbReference>
<comment type="caution">
    <text evidence="14">The sequence shown here is derived from an EMBL/GenBank/DDBJ whole genome shotgun (WGS) entry which is preliminary data.</text>
</comment>
<dbReference type="Pfam" id="PF01725">
    <property type="entry name" value="Ham1p_like"/>
    <property type="match status" value="1"/>
</dbReference>
<sequence length="294" mass="32863">MASRKLVFVTGNKKKLEEVQAILGTFVELTSQSLDLPEIQGTPDEISANKCKIITEDTCLCFNALKGLPGPYIKWFLGKLGHDGLNRMLAGFEDKSAYALCTFAYSIGPGSEPILFEGRTEGKIVPPRGPTDFGWDPIFQPDGFEETNSQDYKIWDPKLGRGKVGRTNFIGLNWKGKEEFSGFWLLNHEDERKKETGVNSEQQKIDNDGVSNGKNERKSKKSKKKLNDDKISSEKLEKLESLIEKSEITIPKESSIATKTDMTGHARESTLKEAQNIINKAELDNSKNSGRIQE</sequence>
<dbReference type="CDD" id="cd00515">
    <property type="entry name" value="HAM1"/>
    <property type="match status" value="1"/>
</dbReference>